<reference evidence="2 3" key="1">
    <citation type="submission" date="2017-11" db="EMBL/GenBank/DDBJ databases">
        <title>Evolution of Phototrophy in the Chloroflexi Phylum Driven by Horizontal Gene Transfer.</title>
        <authorList>
            <person name="Ward L.M."/>
            <person name="Hemp J."/>
            <person name="Shih P.M."/>
            <person name="Mcglynn S.E."/>
            <person name="Fischer W."/>
        </authorList>
    </citation>
    <scope>NUCLEOTIDE SEQUENCE [LARGE SCALE GENOMIC DNA]</scope>
    <source>
        <strain evidence="2">JP3_7</strain>
    </source>
</reference>
<dbReference type="PANTHER" id="PTHR42831:SF1">
    <property type="entry name" value="FE-S PROTEIN MATURATION AUXILIARY FACTOR YITW"/>
    <property type="match status" value="1"/>
</dbReference>
<organism evidence="2 3">
    <name type="scientific">Candidatus Thermofonsia Clade 3 bacterium</name>
    <dbReference type="NCBI Taxonomy" id="2364212"/>
    <lineage>
        <taxon>Bacteria</taxon>
        <taxon>Bacillati</taxon>
        <taxon>Chloroflexota</taxon>
        <taxon>Candidatus Thermofontia</taxon>
        <taxon>Candidatus Thermofonsia Clade 3</taxon>
    </lineage>
</organism>
<comment type="caution">
    <text evidence="2">The sequence shown here is derived from an EMBL/GenBank/DDBJ whole genome shotgun (WGS) entry which is preliminary data.</text>
</comment>
<name>A0A2M8QH31_9CHLR</name>
<feature type="domain" description="MIP18 family-like" evidence="1">
    <location>
        <begin position="30"/>
        <end position="88"/>
    </location>
</feature>
<protein>
    <recommendedName>
        <fullName evidence="1">MIP18 family-like domain-containing protein</fullName>
    </recommendedName>
</protein>
<accession>A0A2M8QH31</accession>
<dbReference type="SUPFAM" id="SSF117916">
    <property type="entry name" value="Fe-S cluster assembly (FSCA) domain-like"/>
    <property type="match status" value="1"/>
</dbReference>
<dbReference type="InterPro" id="IPR052339">
    <property type="entry name" value="Fe-S_Maturation_MIP18"/>
</dbReference>
<dbReference type="EMBL" id="PGTN01000001">
    <property type="protein sequence ID" value="PJF49052.1"/>
    <property type="molecule type" value="Genomic_DNA"/>
</dbReference>
<evidence type="ECO:0000313" key="2">
    <source>
        <dbReference type="EMBL" id="PJF49052.1"/>
    </source>
</evidence>
<dbReference type="Proteomes" id="UP000230790">
    <property type="component" value="Unassembled WGS sequence"/>
</dbReference>
<dbReference type="PANTHER" id="PTHR42831">
    <property type="entry name" value="FE-S PROTEIN MATURATION AUXILIARY FACTOR YITW"/>
    <property type="match status" value="1"/>
</dbReference>
<dbReference type="Gene3D" id="3.30.300.130">
    <property type="entry name" value="Fe-S cluster assembly (FSCA)"/>
    <property type="match status" value="1"/>
</dbReference>
<evidence type="ECO:0000313" key="3">
    <source>
        <dbReference type="Proteomes" id="UP000230790"/>
    </source>
</evidence>
<gene>
    <name evidence="2" type="ORF">CUN48_00100</name>
</gene>
<dbReference type="InterPro" id="IPR002744">
    <property type="entry name" value="MIP18-like"/>
</dbReference>
<dbReference type="AlphaFoldDB" id="A0A2M8QH31"/>
<sequence length="124" mass="13971">MSDEVKASPESKSSADVEPKVNLNEYAALEEKVRQALREVYDPELGMSVIELGLIRKLEFSPESVNVTMILTTPFCPYGPALVEQVRQRTQEAAERPAKVTMGLEMWEPTMMEDQAAANWGLYY</sequence>
<dbReference type="InterPro" id="IPR034904">
    <property type="entry name" value="FSCA_dom_sf"/>
</dbReference>
<dbReference type="Pfam" id="PF01883">
    <property type="entry name" value="FeS_assembly_P"/>
    <property type="match status" value="1"/>
</dbReference>
<evidence type="ECO:0000259" key="1">
    <source>
        <dbReference type="Pfam" id="PF01883"/>
    </source>
</evidence>
<proteinExistence type="predicted"/>